<accession>A0ABW8KAY4</accession>
<dbReference type="SUPFAM" id="SSF46955">
    <property type="entry name" value="Putative DNA-binding domain"/>
    <property type="match status" value="1"/>
</dbReference>
<dbReference type="Pfam" id="PF12728">
    <property type="entry name" value="HTH_17"/>
    <property type="match status" value="1"/>
</dbReference>
<dbReference type="InterPro" id="IPR009061">
    <property type="entry name" value="DNA-bd_dom_put_sf"/>
</dbReference>
<name>A0ABW8KAY4_9GAMM</name>
<comment type="caution">
    <text evidence="2">The sequence shown here is derived from an EMBL/GenBank/DDBJ whole genome shotgun (WGS) entry which is preliminary data.</text>
</comment>
<sequence>MQSAPTAQAKQDKGSPIILRDGEVHFTPLVHQVDAAARRLGVSRRTFYALVKEGRLHTFRIGGRVVVAETELQRVVAEAMRKAA</sequence>
<dbReference type="EMBL" id="JADIKL010000001">
    <property type="protein sequence ID" value="MFK2929285.1"/>
    <property type="molecule type" value="Genomic_DNA"/>
</dbReference>
<evidence type="ECO:0000313" key="3">
    <source>
        <dbReference type="Proteomes" id="UP001620397"/>
    </source>
</evidence>
<proteinExistence type="predicted"/>
<protein>
    <submittedName>
        <fullName evidence="2">Helix-turn-helix domain-containing protein</fullName>
    </submittedName>
</protein>
<keyword evidence="3" id="KW-1185">Reference proteome</keyword>
<organism evidence="2 3">
    <name type="scientific">Dyella agri</name>
    <dbReference type="NCBI Taxonomy" id="1926869"/>
    <lineage>
        <taxon>Bacteria</taxon>
        <taxon>Pseudomonadati</taxon>
        <taxon>Pseudomonadota</taxon>
        <taxon>Gammaproteobacteria</taxon>
        <taxon>Lysobacterales</taxon>
        <taxon>Rhodanobacteraceae</taxon>
        <taxon>Dyella</taxon>
    </lineage>
</organism>
<feature type="domain" description="Helix-turn-helix" evidence="1">
    <location>
        <begin position="33"/>
        <end position="78"/>
    </location>
</feature>
<gene>
    <name evidence="2" type="ORF">ISP14_00640</name>
</gene>
<dbReference type="InterPro" id="IPR010093">
    <property type="entry name" value="SinI_DNA-bd"/>
</dbReference>
<reference evidence="2 3" key="1">
    <citation type="submission" date="2020-10" db="EMBL/GenBank/DDBJ databases">
        <title>Phylogeny of dyella-like bacteria.</title>
        <authorList>
            <person name="Fu J."/>
        </authorList>
    </citation>
    <scope>NUCLEOTIDE SEQUENCE [LARGE SCALE GENOMIC DNA]</scope>
    <source>
        <strain evidence="2 3">DKC-1</strain>
    </source>
</reference>
<evidence type="ECO:0000313" key="2">
    <source>
        <dbReference type="EMBL" id="MFK2929285.1"/>
    </source>
</evidence>
<dbReference type="NCBIfam" id="TIGR01764">
    <property type="entry name" value="excise"/>
    <property type="match status" value="1"/>
</dbReference>
<evidence type="ECO:0000259" key="1">
    <source>
        <dbReference type="Pfam" id="PF12728"/>
    </source>
</evidence>
<dbReference type="InterPro" id="IPR041657">
    <property type="entry name" value="HTH_17"/>
</dbReference>
<dbReference type="Proteomes" id="UP001620397">
    <property type="component" value="Unassembled WGS sequence"/>
</dbReference>